<dbReference type="EMBL" id="KQ087229">
    <property type="protein sequence ID" value="KLT40725.1"/>
    <property type="molecule type" value="Genomic_DNA"/>
</dbReference>
<accession>A0A0J0XHX1</accession>
<dbReference type="GeneID" id="28984351"/>
<proteinExistence type="predicted"/>
<dbReference type="RefSeq" id="XP_018277216.1">
    <property type="nucleotide sequence ID" value="XM_018423748.1"/>
</dbReference>
<gene>
    <name evidence="1" type="ORF">CC85DRAFT_287119</name>
</gene>
<dbReference type="Proteomes" id="UP000053611">
    <property type="component" value="Unassembled WGS sequence"/>
</dbReference>
<evidence type="ECO:0008006" key="3">
    <source>
        <dbReference type="Google" id="ProtNLM"/>
    </source>
</evidence>
<dbReference type="OrthoDB" id="5522061at2759"/>
<evidence type="ECO:0000313" key="1">
    <source>
        <dbReference type="EMBL" id="KLT40725.1"/>
    </source>
</evidence>
<name>A0A0J0XHX1_9TREE</name>
<dbReference type="AlphaFoldDB" id="A0A0J0XHX1"/>
<protein>
    <recommendedName>
        <fullName evidence="3">Glu-AdT subunit F</fullName>
    </recommendedName>
</protein>
<keyword evidence="2" id="KW-1185">Reference proteome</keyword>
<reference evidence="1 2" key="1">
    <citation type="submission" date="2015-03" db="EMBL/GenBank/DDBJ databases">
        <title>Genomics and transcriptomics of the oil-accumulating basidiomycete yeast T. oleaginosus allow insights into substrate utilization and the diverse evolutionary trajectories of mating systems in fungi.</title>
        <authorList>
            <consortium name="DOE Joint Genome Institute"/>
            <person name="Kourist R."/>
            <person name="Kracht O."/>
            <person name="Bracharz F."/>
            <person name="Lipzen A."/>
            <person name="Nolan M."/>
            <person name="Ohm R."/>
            <person name="Grigoriev I."/>
            <person name="Sun S."/>
            <person name="Heitman J."/>
            <person name="Bruck T."/>
            <person name="Nowrousian M."/>
        </authorList>
    </citation>
    <scope>NUCLEOTIDE SEQUENCE [LARGE SCALE GENOMIC DNA]</scope>
    <source>
        <strain evidence="1 2">IBC0246</strain>
    </source>
</reference>
<sequence>MALSILARGRSRITRLASAARTLHATHPALTHSSPNPESHDPLRVSIPTGHLGLPTPQPPPITDFESAPISRTLLRRLHDLAALNPPPEGSDEEAALQHDLGELVGLMDLVHEVEVHDVETLLSSTGDVVFDKQAVEERGEARLDAGEGRKLLEFASRRVGDFYGYKTTIKGEDEG</sequence>
<evidence type="ECO:0000313" key="2">
    <source>
        <dbReference type="Proteomes" id="UP000053611"/>
    </source>
</evidence>
<organism evidence="1 2">
    <name type="scientific">Cutaneotrichosporon oleaginosum</name>
    <dbReference type="NCBI Taxonomy" id="879819"/>
    <lineage>
        <taxon>Eukaryota</taxon>
        <taxon>Fungi</taxon>
        <taxon>Dikarya</taxon>
        <taxon>Basidiomycota</taxon>
        <taxon>Agaricomycotina</taxon>
        <taxon>Tremellomycetes</taxon>
        <taxon>Trichosporonales</taxon>
        <taxon>Trichosporonaceae</taxon>
        <taxon>Cutaneotrichosporon</taxon>
    </lineage>
</organism>